<evidence type="ECO:0000313" key="9">
    <source>
        <dbReference type="Proteomes" id="UP000581206"/>
    </source>
</evidence>
<evidence type="ECO:0000256" key="1">
    <source>
        <dbReference type="ARBA" id="ARBA00007754"/>
    </source>
</evidence>
<keyword evidence="2 4" id="KW-0378">Hydrolase</keyword>
<dbReference type="InterPro" id="IPR017853">
    <property type="entry name" value="GH"/>
</dbReference>
<name>A0A7X6KVI0_9CELL</name>
<keyword evidence="6" id="KW-1133">Transmembrane helix</keyword>
<feature type="active site" description="Nucleophile" evidence="4">
    <location>
        <position position="439"/>
    </location>
</feature>
<feature type="domain" description="GH26" evidence="7">
    <location>
        <begin position="189"/>
        <end position="497"/>
    </location>
</feature>
<evidence type="ECO:0000256" key="2">
    <source>
        <dbReference type="ARBA" id="ARBA00022801"/>
    </source>
</evidence>
<dbReference type="Proteomes" id="UP000581206">
    <property type="component" value="Unassembled WGS sequence"/>
</dbReference>
<feature type="compositionally biased region" description="Low complexity" evidence="5">
    <location>
        <begin position="133"/>
        <end position="176"/>
    </location>
</feature>
<feature type="region of interest" description="Disordered" evidence="5">
    <location>
        <begin position="101"/>
        <end position="198"/>
    </location>
</feature>
<feature type="active site" description="Proton donor" evidence="4">
    <location>
        <position position="317"/>
    </location>
</feature>
<accession>A0A7X6KVI0</accession>
<dbReference type="InterPro" id="IPR000805">
    <property type="entry name" value="Glyco_hydro_26"/>
</dbReference>
<evidence type="ECO:0000256" key="4">
    <source>
        <dbReference type="PROSITE-ProRule" id="PRU01100"/>
    </source>
</evidence>
<gene>
    <name evidence="8" type="ORF">HGA03_10270</name>
</gene>
<reference evidence="8 9" key="1">
    <citation type="submission" date="2020-04" db="EMBL/GenBank/DDBJ databases">
        <title>MicrobeNet Type strains.</title>
        <authorList>
            <person name="Nicholson A.C."/>
        </authorList>
    </citation>
    <scope>NUCLEOTIDE SEQUENCE [LARGE SCALE GENOMIC DNA]</scope>
    <source>
        <strain evidence="8 9">ATCC BAA-788</strain>
    </source>
</reference>
<dbReference type="GO" id="GO:0016985">
    <property type="term" value="F:mannan endo-1,4-beta-mannosidase activity"/>
    <property type="evidence" value="ECO:0007669"/>
    <property type="project" value="InterPro"/>
</dbReference>
<dbReference type="GO" id="GO:0006080">
    <property type="term" value="P:substituted mannan metabolic process"/>
    <property type="evidence" value="ECO:0007669"/>
    <property type="project" value="InterPro"/>
</dbReference>
<proteinExistence type="inferred from homology"/>
<dbReference type="PANTHER" id="PTHR40079">
    <property type="entry name" value="MANNAN ENDO-1,4-BETA-MANNOSIDASE E-RELATED"/>
    <property type="match status" value="1"/>
</dbReference>
<keyword evidence="6" id="KW-0812">Transmembrane</keyword>
<feature type="transmembrane region" description="Helical" evidence="6">
    <location>
        <begin position="33"/>
        <end position="52"/>
    </location>
</feature>
<evidence type="ECO:0000256" key="3">
    <source>
        <dbReference type="ARBA" id="ARBA00023295"/>
    </source>
</evidence>
<dbReference type="PROSITE" id="PS51764">
    <property type="entry name" value="GH26"/>
    <property type="match status" value="1"/>
</dbReference>
<feature type="compositionally biased region" description="Pro residues" evidence="5">
    <location>
        <begin position="177"/>
        <end position="194"/>
    </location>
</feature>
<dbReference type="EMBL" id="JAAXOX010000004">
    <property type="protein sequence ID" value="NKY23046.1"/>
    <property type="molecule type" value="Genomic_DNA"/>
</dbReference>
<dbReference type="Pfam" id="PF02156">
    <property type="entry name" value="Glyco_hydro_26"/>
    <property type="match status" value="1"/>
</dbReference>
<organism evidence="8 9">
    <name type="scientific">Cellulomonas denverensis</name>
    <dbReference type="NCBI Taxonomy" id="264297"/>
    <lineage>
        <taxon>Bacteria</taxon>
        <taxon>Bacillati</taxon>
        <taxon>Actinomycetota</taxon>
        <taxon>Actinomycetes</taxon>
        <taxon>Micrococcales</taxon>
        <taxon>Cellulomonadaceae</taxon>
        <taxon>Cellulomonas</taxon>
    </lineage>
</organism>
<comment type="caution">
    <text evidence="8">The sequence shown here is derived from an EMBL/GenBank/DDBJ whole genome shotgun (WGS) entry which is preliminary data.</text>
</comment>
<feature type="compositionally biased region" description="Basic and acidic residues" evidence="5">
    <location>
        <begin position="103"/>
        <end position="122"/>
    </location>
</feature>
<protein>
    <recommendedName>
        <fullName evidence="7">GH26 domain-containing protein</fullName>
    </recommendedName>
</protein>
<comment type="similarity">
    <text evidence="1 4">Belongs to the glycosyl hydrolase 26 family.</text>
</comment>
<evidence type="ECO:0000256" key="6">
    <source>
        <dbReference type="SAM" id="Phobius"/>
    </source>
</evidence>
<evidence type="ECO:0000313" key="8">
    <source>
        <dbReference type="EMBL" id="NKY23046.1"/>
    </source>
</evidence>
<feature type="region of interest" description="Disordered" evidence="5">
    <location>
        <begin position="520"/>
        <end position="577"/>
    </location>
</feature>
<sequence length="577" mass="61093">MSDAPIKLTGPGTVPGKAWWAPTMGRMTARARLATTAIAAALLVITLVVWNLPTVSQIVTGDSEPALTAREEELLAENQRLQDELDVSRSQSAALRGVVADEQAARKKGEDAHAQAQAEREAAGSSGSGSGSGSSRSSGSGSGSGSSAARSGSTGTGTAAASAPAPGTEQGAANPQAPQPADPAAPGPQTPPTAPAKAELLDPDTRYFGMYTEQAPFNWATFDDAAQQVEHRQNMVGYFGGWDQDFRANAVTRSWERGLLPMLTWESRPINAQNDVVEEPDYTLPKIIDGEFDAYLTQYARDIVATGLPLAIRLDHEMNGTWYPWSETTASGGSINGNRPGDYVRMWQHVHDIFEANGANEYVIWVWAPNIINNLPASQQGLDTLQGLYPGDDYVDWVGVSGYQRPPIRDGNDSTFAYTFDRTLNQLRQLTDKKILLAEVGASETGGTKPAWIRSFFQGFDPGRNDDVIGFTWFNLAVTTYVSGQLSTNDWRVGSRANSKAAFADGIADPARNFGGESLRAAEEPSTAQAQLTAPTAPAATAAPSPTATPEPAPTATATPDPTPAPTPSPSTTGGTP</sequence>
<feature type="compositionally biased region" description="Low complexity" evidence="5">
    <location>
        <begin position="525"/>
        <end position="546"/>
    </location>
</feature>
<evidence type="ECO:0000259" key="7">
    <source>
        <dbReference type="PROSITE" id="PS51764"/>
    </source>
</evidence>
<dbReference type="SUPFAM" id="SSF51445">
    <property type="entry name" value="(Trans)glycosidases"/>
    <property type="match status" value="1"/>
</dbReference>
<dbReference type="AlphaFoldDB" id="A0A7X6KVI0"/>
<keyword evidence="3 4" id="KW-0326">Glycosidase</keyword>
<evidence type="ECO:0000256" key="5">
    <source>
        <dbReference type="SAM" id="MobiDB-lite"/>
    </source>
</evidence>
<dbReference type="Gene3D" id="3.20.20.80">
    <property type="entry name" value="Glycosidases"/>
    <property type="match status" value="1"/>
</dbReference>
<dbReference type="InterPro" id="IPR022790">
    <property type="entry name" value="GH26_dom"/>
</dbReference>
<dbReference type="PANTHER" id="PTHR40079:SF4">
    <property type="entry name" value="GH26 DOMAIN-CONTAINING PROTEIN-RELATED"/>
    <property type="match status" value="1"/>
</dbReference>
<dbReference type="RefSeq" id="WP_168630168.1">
    <property type="nucleotide sequence ID" value="NZ_BONL01000001.1"/>
</dbReference>
<keyword evidence="6" id="KW-0472">Membrane</keyword>
<keyword evidence="9" id="KW-1185">Reference proteome</keyword>